<protein>
    <submittedName>
        <fullName evidence="2">Uncharacterized protein</fullName>
    </submittedName>
</protein>
<evidence type="ECO:0000313" key="3">
    <source>
        <dbReference type="Proteomes" id="UP000325466"/>
    </source>
</evidence>
<name>A0ABQ0YFU8_9NOCA</name>
<evidence type="ECO:0000256" key="1">
    <source>
        <dbReference type="SAM" id="MobiDB-lite"/>
    </source>
</evidence>
<organism evidence="2 3">
    <name type="scientific">Rhodococcus aetherivorans</name>
    <dbReference type="NCBI Taxonomy" id="191292"/>
    <lineage>
        <taxon>Bacteria</taxon>
        <taxon>Bacillati</taxon>
        <taxon>Actinomycetota</taxon>
        <taxon>Actinomycetes</taxon>
        <taxon>Mycobacteriales</taxon>
        <taxon>Nocardiaceae</taxon>
        <taxon>Rhodococcus</taxon>
    </lineage>
</organism>
<accession>A0ABQ0YFU8</accession>
<comment type="caution">
    <text evidence="2">The sequence shown here is derived from an EMBL/GenBank/DDBJ whole genome shotgun (WGS) entry which is preliminary data.</text>
</comment>
<proteinExistence type="predicted"/>
<gene>
    <name evidence="2" type="ORF">RAJCM14343_0655</name>
</gene>
<dbReference type="EMBL" id="BLAH01000017">
    <property type="protein sequence ID" value="GES35407.1"/>
    <property type="molecule type" value="Genomic_DNA"/>
</dbReference>
<sequence length="44" mass="4965">MTSHGVQTAMPVTTRKRTGHASGLRHDRDRPCQAALRNYGRIFL</sequence>
<keyword evidence="3" id="KW-1185">Reference proteome</keyword>
<dbReference type="Proteomes" id="UP000325466">
    <property type="component" value="Unassembled WGS sequence"/>
</dbReference>
<evidence type="ECO:0000313" key="2">
    <source>
        <dbReference type="EMBL" id="GES35407.1"/>
    </source>
</evidence>
<reference evidence="2 3" key="1">
    <citation type="journal article" date="2018" name="Biodegradation">
        <title>1,4-Dioxane degradation characteristics of Rhodococcus aetherivorans JCM 14343.</title>
        <authorList>
            <person name="Inoue D."/>
            <person name="Tsunoda T."/>
            <person name="Yamamoto N."/>
            <person name="Ike M."/>
            <person name="Sei K."/>
        </authorList>
    </citation>
    <scope>NUCLEOTIDE SEQUENCE [LARGE SCALE GENOMIC DNA]</scope>
    <source>
        <strain evidence="2 3">JCM 14343</strain>
    </source>
</reference>
<feature type="region of interest" description="Disordered" evidence="1">
    <location>
        <begin position="1"/>
        <end position="29"/>
    </location>
</feature>